<keyword evidence="2" id="KW-0812">Transmembrane</keyword>
<sequence length="331" mass="37330">MGPIDEHLRLLPQSLQRQTLSDDNHLNTQPWSSYAIVYLNNMLKAQKPKRPVWTRRFCVLLQILGGIAFIVTCVTLRPTLTSAADTKRATQLAQWESNKEFLEFCETHEFNTTACLSAQNLTLNAPPGFMVSKWRRSLSGNPMQIMVGFHPILSSHATWIIFGVLVCLAAILGIVKRHQAPLYLRRSKRWLEGRNFSPSKKRVGETVLPYHNSDVTQSPPLLSVALPKEGIAKDIVKDTVKDNSSNSEPVIKHAVASTTATNIQPIRNIQPHFRHRGRFTRHKPGDNHNHEAMDDSSDDEMFTSGSTKWAAVRRGRLKMRKRVKRAGASEG</sequence>
<evidence type="ECO:0000313" key="4">
    <source>
        <dbReference type="Proteomes" id="UP001301958"/>
    </source>
</evidence>
<feature type="transmembrane region" description="Helical" evidence="2">
    <location>
        <begin position="57"/>
        <end position="77"/>
    </location>
</feature>
<evidence type="ECO:0000256" key="1">
    <source>
        <dbReference type="SAM" id="MobiDB-lite"/>
    </source>
</evidence>
<gene>
    <name evidence="3" type="ORF">QBC38DRAFT_61783</name>
</gene>
<reference evidence="3" key="2">
    <citation type="submission" date="2023-05" db="EMBL/GenBank/DDBJ databases">
        <authorList>
            <consortium name="Lawrence Berkeley National Laboratory"/>
            <person name="Steindorff A."/>
            <person name="Hensen N."/>
            <person name="Bonometti L."/>
            <person name="Westerberg I."/>
            <person name="Brannstrom I.O."/>
            <person name="Guillou S."/>
            <person name="Cros-Aarteil S."/>
            <person name="Calhoun S."/>
            <person name="Haridas S."/>
            <person name="Kuo A."/>
            <person name="Mondo S."/>
            <person name="Pangilinan J."/>
            <person name="Riley R."/>
            <person name="Labutti K."/>
            <person name="Andreopoulos B."/>
            <person name="Lipzen A."/>
            <person name="Chen C."/>
            <person name="Yanf M."/>
            <person name="Daum C."/>
            <person name="Ng V."/>
            <person name="Clum A."/>
            <person name="Ohm R."/>
            <person name="Martin F."/>
            <person name="Silar P."/>
            <person name="Natvig D."/>
            <person name="Lalanne C."/>
            <person name="Gautier V."/>
            <person name="Ament-Velasquez S.L."/>
            <person name="Kruys A."/>
            <person name="Hutchinson M.I."/>
            <person name="Powell A.J."/>
            <person name="Barry K."/>
            <person name="Miller A.N."/>
            <person name="Grigoriev I.V."/>
            <person name="Debuchy R."/>
            <person name="Gladieux P."/>
            <person name="Thoren M.H."/>
            <person name="Johannesson H."/>
        </authorList>
    </citation>
    <scope>NUCLEOTIDE SEQUENCE</scope>
    <source>
        <strain evidence="3">CBS 990.96</strain>
    </source>
</reference>
<accession>A0AAN7BEN3</accession>
<organism evidence="3 4">
    <name type="scientific">Podospora fimiseda</name>
    <dbReference type="NCBI Taxonomy" id="252190"/>
    <lineage>
        <taxon>Eukaryota</taxon>
        <taxon>Fungi</taxon>
        <taxon>Dikarya</taxon>
        <taxon>Ascomycota</taxon>
        <taxon>Pezizomycotina</taxon>
        <taxon>Sordariomycetes</taxon>
        <taxon>Sordariomycetidae</taxon>
        <taxon>Sordariales</taxon>
        <taxon>Podosporaceae</taxon>
        <taxon>Podospora</taxon>
    </lineage>
</organism>
<evidence type="ECO:0000256" key="2">
    <source>
        <dbReference type="SAM" id="Phobius"/>
    </source>
</evidence>
<keyword evidence="2" id="KW-1133">Transmembrane helix</keyword>
<feature type="compositionally biased region" description="Basic and acidic residues" evidence="1">
    <location>
        <begin position="283"/>
        <end position="293"/>
    </location>
</feature>
<name>A0AAN7BEN3_9PEZI</name>
<feature type="transmembrane region" description="Helical" evidence="2">
    <location>
        <begin position="156"/>
        <end position="175"/>
    </location>
</feature>
<keyword evidence="2" id="KW-0472">Membrane</keyword>
<dbReference type="EMBL" id="MU865445">
    <property type="protein sequence ID" value="KAK4222996.1"/>
    <property type="molecule type" value="Genomic_DNA"/>
</dbReference>
<comment type="caution">
    <text evidence="3">The sequence shown here is derived from an EMBL/GenBank/DDBJ whole genome shotgun (WGS) entry which is preliminary data.</text>
</comment>
<dbReference type="Proteomes" id="UP001301958">
    <property type="component" value="Unassembled WGS sequence"/>
</dbReference>
<feature type="region of interest" description="Disordered" evidence="1">
    <location>
        <begin position="281"/>
        <end position="303"/>
    </location>
</feature>
<keyword evidence="4" id="KW-1185">Reference proteome</keyword>
<reference evidence="3" key="1">
    <citation type="journal article" date="2023" name="Mol. Phylogenet. Evol.">
        <title>Genome-scale phylogeny and comparative genomics of the fungal order Sordariales.</title>
        <authorList>
            <person name="Hensen N."/>
            <person name="Bonometti L."/>
            <person name="Westerberg I."/>
            <person name="Brannstrom I.O."/>
            <person name="Guillou S."/>
            <person name="Cros-Aarteil S."/>
            <person name="Calhoun S."/>
            <person name="Haridas S."/>
            <person name="Kuo A."/>
            <person name="Mondo S."/>
            <person name="Pangilinan J."/>
            <person name="Riley R."/>
            <person name="LaButti K."/>
            <person name="Andreopoulos B."/>
            <person name="Lipzen A."/>
            <person name="Chen C."/>
            <person name="Yan M."/>
            <person name="Daum C."/>
            <person name="Ng V."/>
            <person name="Clum A."/>
            <person name="Steindorff A."/>
            <person name="Ohm R.A."/>
            <person name="Martin F."/>
            <person name="Silar P."/>
            <person name="Natvig D.O."/>
            <person name="Lalanne C."/>
            <person name="Gautier V."/>
            <person name="Ament-Velasquez S.L."/>
            <person name="Kruys A."/>
            <person name="Hutchinson M.I."/>
            <person name="Powell A.J."/>
            <person name="Barry K."/>
            <person name="Miller A.N."/>
            <person name="Grigoriev I.V."/>
            <person name="Debuchy R."/>
            <person name="Gladieux P."/>
            <person name="Hiltunen Thoren M."/>
            <person name="Johannesson H."/>
        </authorList>
    </citation>
    <scope>NUCLEOTIDE SEQUENCE</scope>
    <source>
        <strain evidence="3">CBS 990.96</strain>
    </source>
</reference>
<proteinExistence type="predicted"/>
<dbReference type="AlphaFoldDB" id="A0AAN7BEN3"/>
<evidence type="ECO:0000313" key="3">
    <source>
        <dbReference type="EMBL" id="KAK4222996.1"/>
    </source>
</evidence>
<protein>
    <submittedName>
        <fullName evidence="3">Uncharacterized protein</fullName>
    </submittedName>
</protein>